<keyword evidence="2" id="KW-1185">Reference proteome</keyword>
<dbReference type="AlphaFoldDB" id="A0AAV5VD63"/>
<organism evidence="1 2">
    <name type="scientific">Pristionchus fissidentatus</name>
    <dbReference type="NCBI Taxonomy" id="1538716"/>
    <lineage>
        <taxon>Eukaryota</taxon>
        <taxon>Metazoa</taxon>
        <taxon>Ecdysozoa</taxon>
        <taxon>Nematoda</taxon>
        <taxon>Chromadorea</taxon>
        <taxon>Rhabditida</taxon>
        <taxon>Rhabditina</taxon>
        <taxon>Diplogasteromorpha</taxon>
        <taxon>Diplogasteroidea</taxon>
        <taxon>Neodiplogasteridae</taxon>
        <taxon>Pristionchus</taxon>
    </lineage>
</organism>
<evidence type="ECO:0000313" key="2">
    <source>
        <dbReference type="Proteomes" id="UP001432322"/>
    </source>
</evidence>
<dbReference type="EMBL" id="BTSY01000003">
    <property type="protein sequence ID" value="GMT17336.1"/>
    <property type="molecule type" value="Genomic_DNA"/>
</dbReference>
<proteinExistence type="predicted"/>
<dbReference type="Proteomes" id="UP001432322">
    <property type="component" value="Unassembled WGS sequence"/>
</dbReference>
<accession>A0AAV5VD63</accession>
<gene>
    <name evidence="1" type="ORF">PFISCL1PPCAC_8633</name>
</gene>
<sequence length="97" mass="11077">MTFIFSDFWREFKFQIAFPSVMADSEAPPEKCGKCQKRKVKYTISSCSHKFCDECFHTQPKESVGTYLIVSCHCGASESFKKQPAAAKFRFNNNNTA</sequence>
<name>A0AAV5VD63_9BILA</name>
<protein>
    <recommendedName>
        <fullName evidence="3">RING-type domain-containing protein</fullName>
    </recommendedName>
</protein>
<evidence type="ECO:0000313" key="1">
    <source>
        <dbReference type="EMBL" id="GMT17336.1"/>
    </source>
</evidence>
<comment type="caution">
    <text evidence="1">The sequence shown here is derived from an EMBL/GenBank/DDBJ whole genome shotgun (WGS) entry which is preliminary data.</text>
</comment>
<evidence type="ECO:0008006" key="3">
    <source>
        <dbReference type="Google" id="ProtNLM"/>
    </source>
</evidence>
<reference evidence="1" key="1">
    <citation type="submission" date="2023-10" db="EMBL/GenBank/DDBJ databases">
        <title>Genome assembly of Pristionchus species.</title>
        <authorList>
            <person name="Yoshida K."/>
            <person name="Sommer R.J."/>
        </authorList>
    </citation>
    <scope>NUCLEOTIDE SEQUENCE</scope>
    <source>
        <strain evidence="1">RS5133</strain>
    </source>
</reference>